<accession>A0A1T4P9S4</accession>
<dbReference type="InterPro" id="IPR006504">
    <property type="entry name" value="Tscrpt_reg_Spx/MgsR"/>
</dbReference>
<comment type="similarity">
    <text evidence="3">Belongs to the ArsC family.</text>
</comment>
<dbReference type="Gene3D" id="3.40.30.10">
    <property type="entry name" value="Glutaredoxin"/>
    <property type="match status" value="1"/>
</dbReference>
<dbReference type="Proteomes" id="UP000190328">
    <property type="component" value="Unassembled WGS sequence"/>
</dbReference>
<evidence type="ECO:0000313" key="5">
    <source>
        <dbReference type="Proteomes" id="UP000190328"/>
    </source>
</evidence>
<dbReference type="PROSITE" id="PS51353">
    <property type="entry name" value="ARSC"/>
    <property type="match status" value="1"/>
</dbReference>
<evidence type="ECO:0000256" key="1">
    <source>
        <dbReference type="ARBA" id="ARBA00023157"/>
    </source>
</evidence>
<protein>
    <submittedName>
        <fullName evidence="4">Regulatory protein spx</fullName>
    </submittedName>
</protein>
<dbReference type="NCBIfam" id="NF002459">
    <property type="entry name" value="PRK01655.1"/>
    <property type="match status" value="1"/>
</dbReference>
<dbReference type="STRING" id="263852.SAMN02745116_01687"/>
<dbReference type="InterPro" id="IPR006660">
    <property type="entry name" value="Arsenate_reductase-like"/>
</dbReference>
<keyword evidence="5" id="KW-1185">Reference proteome</keyword>
<dbReference type="AlphaFoldDB" id="A0A1T4P9S4"/>
<proteinExistence type="inferred from homology"/>
<dbReference type="InterPro" id="IPR036249">
    <property type="entry name" value="Thioredoxin-like_sf"/>
</dbReference>
<dbReference type="CDD" id="cd03032">
    <property type="entry name" value="ArsC_Spx"/>
    <property type="match status" value="1"/>
</dbReference>
<evidence type="ECO:0000313" key="4">
    <source>
        <dbReference type="EMBL" id="SJZ87618.1"/>
    </source>
</evidence>
<dbReference type="PANTHER" id="PTHR30041:SF7">
    <property type="entry name" value="GLOBAL TRANSCRIPTIONAL REGULATOR SPX"/>
    <property type="match status" value="1"/>
</dbReference>
<organism evidence="4 5">
    <name type="scientific">Pilibacter termitis</name>
    <dbReference type="NCBI Taxonomy" id="263852"/>
    <lineage>
        <taxon>Bacteria</taxon>
        <taxon>Bacillati</taxon>
        <taxon>Bacillota</taxon>
        <taxon>Bacilli</taxon>
        <taxon>Lactobacillales</taxon>
        <taxon>Enterococcaceae</taxon>
        <taxon>Pilibacter</taxon>
    </lineage>
</organism>
<dbReference type="SUPFAM" id="SSF52833">
    <property type="entry name" value="Thioredoxin-like"/>
    <property type="match status" value="1"/>
</dbReference>
<dbReference type="EMBL" id="FUXI01000019">
    <property type="protein sequence ID" value="SJZ87618.1"/>
    <property type="molecule type" value="Genomic_DNA"/>
</dbReference>
<evidence type="ECO:0000256" key="2">
    <source>
        <dbReference type="ARBA" id="ARBA00023284"/>
    </source>
</evidence>
<dbReference type="PROSITE" id="PS51257">
    <property type="entry name" value="PROKAR_LIPOPROTEIN"/>
    <property type="match status" value="1"/>
</dbReference>
<evidence type="ECO:0000256" key="3">
    <source>
        <dbReference type="PROSITE-ProRule" id="PRU01282"/>
    </source>
</evidence>
<keyword evidence="2" id="KW-0676">Redox-active center</keyword>
<reference evidence="4 5" key="1">
    <citation type="submission" date="2017-02" db="EMBL/GenBank/DDBJ databases">
        <authorList>
            <person name="Peterson S.W."/>
        </authorList>
    </citation>
    <scope>NUCLEOTIDE SEQUENCE [LARGE SCALE GENOMIC DNA]</scope>
    <source>
        <strain evidence="4 5">ATCC BAA-1030</strain>
    </source>
</reference>
<dbReference type="NCBIfam" id="TIGR01617">
    <property type="entry name" value="arsC_related"/>
    <property type="match status" value="1"/>
</dbReference>
<sequence length="149" mass="17326">MPLNKWGCLTDRKGVISMLTIYTASSSASCRKALAWLDEHKIPYRERNLTQESITLEELRGILMMTETGTNEIISKRCEAYKLLTTSLDDLSLNELYELIKTHPTLLRRPILLDEKRLQIGFNDDDIRRFIPRAIRRLEMIEARMKSGL</sequence>
<dbReference type="Pfam" id="PF03960">
    <property type="entry name" value="ArsC"/>
    <property type="match status" value="1"/>
</dbReference>
<gene>
    <name evidence="4" type="ORF">SAMN02745116_01687</name>
</gene>
<keyword evidence="1" id="KW-1015">Disulfide bond</keyword>
<dbReference type="PANTHER" id="PTHR30041">
    <property type="entry name" value="ARSENATE REDUCTASE"/>
    <property type="match status" value="1"/>
</dbReference>
<name>A0A1T4P9S4_9ENTE</name>